<dbReference type="EMBL" id="JABFTP020000021">
    <property type="protein sequence ID" value="KAL3269387.1"/>
    <property type="molecule type" value="Genomic_DNA"/>
</dbReference>
<dbReference type="AlphaFoldDB" id="A0ABD2MSV6"/>
<proteinExistence type="predicted"/>
<reference evidence="1 2" key="1">
    <citation type="journal article" date="2021" name="BMC Biol.">
        <title>Horizontally acquired antibacterial genes associated with adaptive radiation of ladybird beetles.</title>
        <authorList>
            <person name="Li H.S."/>
            <person name="Tang X.F."/>
            <person name="Huang Y.H."/>
            <person name="Xu Z.Y."/>
            <person name="Chen M.L."/>
            <person name="Du X.Y."/>
            <person name="Qiu B.Y."/>
            <person name="Chen P.T."/>
            <person name="Zhang W."/>
            <person name="Slipinski A."/>
            <person name="Escalona H.E."/>
            <person name="Waterhouse R.M."/>
            <person name="Zwick A."/>
            <person name="Pang H."/>
        </authorList>
    </citation>
    <scope>NUCLEOTIDE SEQUENCE [LARGE SCALE GENOMIC DNA]</scope>
    <source>
        <strain evidence="1">SYSU2018</strain>
    </source>
</reference>
<gene>
    <name evidence="1" type="ORF">HHI36_008457</name>
</gene>
<comment type="caution">
    <text evidence="1">The sequence shown here is derived from an EMBL/GenBank/DDBJ whole genome shotgun (WGS) entry which is preliminary data.</text>
</comment>
<evidence type="ECO:0000313" key="2">
    <source>
        <dbReference type="Proteomes" id="UP001516400"/>
    </source>
</evidence>
<organism evidence="1 2">
    <name type="scientific">Cryptolaemus montrouzieri</name>
    <dbReference type="NCBI Taxonomy" id="559131"/>
    <lineage>
        <taxon>Eukaryota</taxon>
        <taxon>Metazoa</taxon>
        <taxon>Ecdysozoa</taxon>
        <taxon>Arthropoda</taxon>
        <taxon>Hexapoda</taxon>
        <taxon>Insecta</taxon>
        <taxon>Pterygota</taxon>
        <taxon>Neoptera</taxon>
        <taxon>Endopterygota</taxon>
        <taxon>Coleoptera</taxon>
        <taxon>Polyphaga</taxon>
        <taxon>Cucujiformia</taxon>
        <taxon>Coccinelloidea</taxon>
        <taxon>Coccinellidae</taxon>
        <taxon>Scymninae</taxon>
        <taxon>Scymnini</taxon>
        <taxon>Cryptolaemus</taxon>
    </lineage>
</organism>
<sequence>NLENEYDSIRLKRSEASVTDLVLSYLNIELLKITKKKYRDLKSFCEGNTPVVRLPEYQQFFLSLAHYDED</sequence>
<evidence type="ECO:0000313" key="1">
    <source>
        <dbReference type="EMBL" id="KAL3269387.1"/>
    </source>
</evidence>
<feature type="non-terminal residue" evidence="1">
    <location>
        <position position="1"/>
    </location>
</feature>
<dbReference type="Proteomes" id="UP001516400">
    <property type="component" value="Unassembled WGS sequence"/>
</dbReference>
<keyword evidence="2" id="KW-1185">Reference proteome</keyword>
<protein>
    <submittedName>
        <fullName evidence="1">Uncharacterized protein</fullName>
    </submittedName>
</protein>
<accession>A0ABD2MSV6</accession>
<name>A0ABD2MSV6_9CUCU</name>